<proteinExistence type="predicted"/>
<dbReference type="AlphaFoldDB" id="A0A2R9T089"/>
<evidence type="ECO:0000313" key="2">
    <source>
        <dbReference type="Proteomes" id="UP000003094"/>
    </source>
</evidence>
<name>A0A2R9T089_9BACL</name>
<evidence type="ECO:0000313" key="1">
    <source>
        <dbReference type="EMBL" id="EFU43008.1"/>
    </source>
</evidence>
<protein>
    <recommendedName>
        <fullName evidence="3">SMI1/KNR4 family protein</fullName>
    </recommendedName>
</protein>
<comment type="caution">
    <text evidence="1">The sequence shown here is derived from an EMBL/GenBank/DDBJ whole genome shotgun (WGS) entry which is preliminary data.</text>
</comment>
<organism evidence="1 2">
    <name type="scientific">Paenibacillus vortex V453</name>
    <dbReference type="NCBI Taxonomy" id="715225"/>
    <lineage>
        <taxon>Bacteria</taxon>
        <taxon>Bacillati</taxon>
        <taxon>Bacillota</taxon>
        <taxon>Bacilli</taxon>
        <taxon>Bacillales</taxon>
        <taxon>Paenibacillaceae</taxon>
        <taxon>Paenibacillus</taxon>
    </lineage>
</organism>
<accession>A0A2R9T089</accession>
<reference evidence="1 2" key="1">
    <citation type="journal article" date="2010" name="BMC Genomics">
        <title>Genome sequence of the pattern forming Paenibacillus vortex bacterium reveals potential for thriving in complex environments.</title>
        <authorList>
            <person name="Sirota-Madi A."/>
            <person name="Olender T."/>
            <person name="Helman Y."/>
            <person name="Ingham C."/>
            <person name="Brainis I."/>
            <person name="Roth D."/>
            <person name="Hagi E."/>
            <person name="Brodsky L."/>
            <person name="Leshkowitz D."/>
            <person name="Galatenko V."/>
            <person name="Nikolaev V."/>
            <person name="Mugasimangalam R.C."/>
            <person name="Bransburg-Zabary S."/>
            <person name="Gutnick D.L."/>
            <person name="Lancet D."/>
            <person name="Ben-Jacob E."/>
        </authorList>
    </citation>
    <scope>NUCLEOTIDE SEQUENCE [LARGE SCALE GENOMIC DNA]</scope>
    <source>
        <strain evidence="1 2">V453</strain>
    </source>
</reference>
<dbReference type="EMBL" id="ADHJ01000009">
    <property type="protein sequence ID" value="EFU43008.1"/>
    <property type="molecule type" value="Genomic_DNA"/>
</dbReference>
<sequence length="303" mass="34550">MKKMFSLYRKVFTMNRMGSSLRQAYGSYPIPPVIHRLLELSQEYTAKGFDMSWIGFRMTGSYAPYSITPPDLIPFAETGGGGIHFGFLTDFGKVKNLESAAIVCVTPTNDPPIRLIARNMAEFLDLVVSVPHAEHLESWWACTDEEMKRQEEAQFEAESPVPITHTRKEIFERLRSEFGAKPRAVLPYLREVLRERESSCSLLTLDGLGVMGEDAPSERFDFDASRAETKRELSRMRTYLSNASSTAAKLAFIRDANYWYVLDRDQPSPVSKLLRETMLSLDLQDEAARMFDIDLVKKHLEGR</sequence>
<dbReference type="KEGG" id="pvo:PVOR_04538"/>
<evidence type="ECO:0008006" key="3">
    <source>
        <dbReference type="Google" id="ProtNLM"/>
    </source>
</evidence>
<keyword evidence="2" id="KW-1185">Reference proteome</keyword>
<dbReference type="Proteomes" id="UP000003094">
    <property type="component" value="Unassembled WGS sequence"/>
</dbReference>
<dbReference type="RefSeq" id="WP_006207812.1">
    <property type="nucleotide sequence ID" value="NZ_ADHJ01000009.1"/>
</dbReference>
<gene>
    <name evidence="1" type="ORF">PVOR_04538</name>
</gene>